<gene>
    <name evidence="1" type="ORF">LOC68_22100</name>
</gene>
<proteinExistence type="predicted"/>
<evidence type="ECO:0008006" key="3">
    <source>
        <dbReference type="Google" id="ProtNLM"/>
    </source>
</evidence>
<name>A0A9X1SI22_9BACT</name>
<dbReference type="Proteomes" id="UP001139103">
    <property type="component" value="Unassembled WGS sequence"/>
</dbReference>
<accession>A0A9X1SI22</accession>
<sequence length="246" mass="27132">MSSPDRLPETVICIPGPWATRNDLIMTVGKYSGGYLYAGVAMMHMESRASFTVQFEERNPRMAAAFAAVGKDWLDEKTLAQIDAHRSCVYLIANGGSEEAAKNIMQAAAALLKCGGIAVKIESSGVAHSAAKWTDMAANPHRMNLYWAYVVFVGNINDGYYSCGMHNIGYPDCVMDAGIDSQSAAKTIDAFLKYMLLEEPVLHSGENFRTEEDAPSYEISREECRRFPPGDLYYNPYGVWKLTPAI</sequence>
<comment type="caution">
    <text evidence="1">The sequence shown here is derived from an EMBL/GenBank/DDBJ whole genome shotgun (WGS) entry which is preliminary data.</text>
</comment>
<protein>
    <recommendedName>
        <fullName evidence="3">DUF4261 domain-containing protein</fullName>
    </recommendedName>
</protein>
<evidence type="ECO:0000313" key="1">
    <source>
        <dbReference type="EMBL" id="MCC9631093.1"/>
    </source>
</evidence>
<evidence type="ECO:0000313" key="2">
    <source>
        <dbReference type="Proteomes" id="UP001139103"/>
    </source>
</evidence>
<organism evidence="1 2">
    <name type="scientific">Blastopirellula sediminis</name>
    <dbReference type="NCBI Taxonomy" id="2894196"/>
    <lineage>
        <taxon>Bacteria</taxon>
        <taxon>Pseudomonadati</taxon>
        <taxon>Planctomycetota</taxon>
        <taxon>Planctomycetia</taxon>
        <taxon>Pirellulales</taxon>
        <taxon>Pirellulaceae</taxon>
        <taxon>Blastopirellula</taxon>
    </lineage>
</organism>
<dbReference type="EMBL" id="JAJKFT010000010">
    <property type="protein sequence ID" value="MCC9631093.1"/>
    <property type="molecule type" value="Genomic_DNA"/>
</dbReference>
<dbReference type="AlphaFoldDB" id="A0A9X1SI22"/>
<dbReference type="RefSeq" id="WP_230222766.1">
    <property type="nucleotide sequence ID" value="NZ_JAJKFT010000010.1"/>
</dbReference>
<keyword evidence="2" id="KW-1185">Reference proteome</keyword>
<reference evidence="1" key="1">
    <citation type="submission" date="2021-11" db="EMBL/GenBank/DDBJ databases">
        <title>Genome sequence.</title>
        <authorList>
            <person name="Sun Q."/>
        </authorList>
    </citation>
    <scope>NUCLEOTIDE SEQUENCE</scope>
    <source>
        <strain evidence="1">JC732</strain>
    </source>
</reference>